<evidence type="ECO:0000256" key="1">
    <source>
        <dbReference type="SAM" id="MobiDB-lite"/>
    </source>
</evidence>
<evidence type="ECO:0000313" key="4">
    <source>
        <dbReference type="Proteomes" id="UP000298061"/>
    </source>
</evidence>
<feature type="compositionally biased region" description="Basic and acidic residues" evidence="1">
    <location>
        <begin position="60"/>
        <end position="71"/>
    </location>
</feature>
<comment type="caution">
    <text evidence="3">The sequence shown here is derived from an EMBL/GenBank/DDBJ whole genome shotgun (WGS) entry which is preliminary data.</text>
</comment>
<feature type="region of interest" description="Disordered" evidence="1">
    <location>
        <begin position="1"/>
        <end position="29"/>
    </location>
</feature>
<gene>
    <name evidence="3" type="ORF">EWM64_g4185</name>
</gene>
<keyword evidence="4" id="KW-1185">Reference proteome</keyword>
<feature type="domain" description="Fungal-type protein kinase" evidence="2">
    <location>
        <begin position="73"/>
        <end position="319"/>
    </location>
</feature>
<feature type="region of interest" description="Disordered" evidence="1">
    <location>
        <begin position="42"/>
        <end position="71"/>
    </location>
</feature>
<dbReference type="InterPro" id="IPR040976">
    <property type="entry name" value="Pkinase_fungal"/>
</dbReference>
<evidence type="ECO:0000313" key="3">
    <source>
        <dbReference type="EMBL" id="TFY79829.1"/>
    </source>
</evidence>
<dbReference type="Proteomes" id="UP000298061">
    <property type="component" value="Unassembled WGS sequence"/>
</dbReference>
<dbReference type="EMBL" id="SFCI01000435">
    <property type="protein sequence ID" value="TFY79829.1"/>
    <property type="molecule type" value="Genomic_DNA"/>
</dbReference>
<dbReference type="OrthoDB" id="5592585at2759"/>
<protein>
    <recommendedName>
        <fullName evidence="2">Fungal-type protein kinase domain-containing protein</fullName>
    </recommendedName>
</protein>
<feature type="compositionally biased region" description="Low complexity" evidence="1">
    <location>
        <begin position="9"/>
        <end position="22"/>
    </location>
</feature>
<sequence length="352" mass="39572">MSGHRHTSSPESSPTLDSSNSERTSLRGSVDWTIMEIGLELKEENEDPFQDPPPGLSSQAKKDHNFEKDTKAAHSVRGQMIAYAASHQAAQFRSFCFSVLLLKGEARLVRWDRAGAIVTEKFNYTNCADNLVEFLWRFGHMDAESRGRDLTVTSALPEEIQLANQHLPGGSRGNMHKVTIHDDKDNQDHHFLVSSATDWTLAATGRCTRGWVAFDLATGERAWLKDSWRIDMAEMEKEVDIYRDLNKWKVRNVPTMLQGGDIAGQSTLTGDYVNEPWCCGKHEILKHQHCRLALDVIGRKLQDFKTSKELSSAINDALIGMFASPVTRMIVLTFCNQATLMHTISQKCYTAT</sequence>
<proteinExistence type="predicted"/>
<evidence type="ECO:0000259" key="2">
    <source>
        <dbReference type="Pfam" id="PF17667"/>
    </source>
</evidence>
<dbReference type="AlphaFoldDB" id="A0A4Z0A1V4"/>
<accession>A0A4Z0A1V4</accession>
<organism evidence="3 4">
    <name type="scientific">Hericium alpestre</name>
    <dbReference type="NCBI Taxonomy" id="135208"/>
    <lineage>
        <taxon>Eukaryota</taxon>
        <taxon>Fungi</taxon>
        <taxon>Dikarya</taxon>
        <taxon>Basidiomycota</taxon>
        <taxon>Agaricomycotina</taxon>
        <taxon>Agaricomycetes</taxon>
        <taxon>Russulales</taxon>
        <taxon>Hericiaceae</taxon>
        <taxon>Hericium</taxon>
    </lineage>
</organism>
<reference evidence="3 4" key="1">
    <citation type="submission" date="2019-02" db="EMBL/GenBank/DDBJ databases">
        <title>Genome sequencing of the rare red list fungi Hericium alpestre (H. flagellum).</title>
        <authorList>
            <person name="Buettner E."/>
            <person name="Kellner H."/>
        </authorList>
    </citation>
    <scope>NUCLEOTIDE SEQUENCE [LARGE SCALE GENOMIC DNA]</scope>
    <source>
        <strain evidence="3 4">DSM 108284</strain>
    </source>
</reference>
<dbReference type="Pfam" id="PF17667">
    <property type="entry name" value="Pkinase_fungal"/>
    <property type="match status" value="1"/>
</dbReference>
<name>A0A4Z0A1V4_9AGAM</name>